<feature type="domain" description="Reverse transcriptase Ty1/copia-type" evidence="1">
    <location>
        <begin position="1"/>
        <end position="64"/>
    </location>
</feature>
<name>A0AAV3Q0L4_LITER</name>
<accession>A0AAV3Q0L4</accession>
<evidence type="ECO:0000259" key="1">
    <source>
        <dbReference type="Pfam" id="PF07727"/>
    </source>
</evidence>
<dbReference type="AlphaFoldDB" id="A0AAV3Q0L4"/>
<dbReference type="Proteomes" id="UP001454036">
    <property type="component" value="Unassembled WGS sequence"/>
</dbReference>
<protein>
    <recommendedName>
        <fullName evidence="1">Reverse transcriptase Ty1/copia-type domain-containing protein</fullName>
    </recommendedName>
</protein>
<dbReference type="EMBL" id="BAABME010002799">
    <property type="protein sequence ID" value="GAA0156155.1"/>
    <property type="molecule type" value="Genomic_DNA"/>
</dbReference>
<comment type="caution">
    <text evidence="2">The sequence shown here is derived from an EMBL/GenBank/DDBJ whole genome shotgun (WGS) entry which is preliminary data.</text>
</comment>
<evidence type="ECO:0000313" key="3">
    <source>
        <dbReference type="Proteomes" id="UP001454036"/>
    </source>
</evidence>
<proteinExistence type="predicted"/>
<dbReference type="Pfam" id="PF07727">
    <property type="entry name" value="RVT_2"/>
    <property type="match status" value="1"/>
</dbReference>
<organism evidence="2 3">
    <name type="scientific">Lithospermum erythrorhizon</name>
    <name type="common">Purple gromwell</name>
    <name type="synonym">Lithospermum officinale var. erythrorhizon</name>
    <dbReference type="NCBI Taxonomy" id="34254"/>
    <lineage>
        <taxon>Eukaryota</taxon>
        <taxon>Viridiplantae</taxon>
        <taxon>Streptophyta</taxon>
        <taxon>Embryophyta</taxon>
        <taxon>Tracheophyta</taxon>
        <taxon>Spermatophyta</taxon>
        <taxon>Magnoliopsida</taxon>
        <taxon>eudicotyledons</taxon>
        <taxon>Gunneridae</taxon>
        <taxon>Pentapetalae</taxon>
        <taxon>asterids</taxon>
        <taxon>lamiids</taxon>
        <taxon>Boraginales</taxon>
        <taxon>Boraginaceae</taxon>
        <taxon>Boraginoideae</taxon>
        <taxon>Lithospermeae</taxon>
        <taxon>Lithospermum</taxon>
    </lineage>
</organism>
<reference evidence="2 3" key="1">
    <citation type="submission" date="2024-01" db="EMBL/GenBank/DDBJ databases">
        <title>The complete chloroplast genome sequence of Lithospermum erythrorhizon: insights into the phylogenetic relationship among Boraginaceae species and the maternal lineages of purple gromwells.</title>
        <authorList>
            <person name="Okada T."/>
            <person name="Watanabe K."/>
        </authorList>
    </citation>
    <scope>NUCLEOTIDE SEQUENCE [LARGE SCALE GENOMIC DNA]</scope>
</reference>
<gene>
    <name evidence="2" type="ORF">LIER_13712</name>
</gene>
<evidence type="ECO:0000313" key="2">
    <source>
        <dbReference type="EMBL" id="GAA0156155.1"/>
    </source>
</evidence>
<sequence length="82" mass="9609">MEVKSAFLNGVVEGEVYDDEPKRFVNNSCPQHVYRLRKTLYGLNQAPRACTTEPEEYNVRHHFITKLVEDKVITFEYVSTEK</sequence>
<dbReference type="InterPro" id="IPR013103">
    <property type="entry name" value="RVT_2"/>
</dbReference>
<keyword evidence="3" id="KW-1185">Reference proteome</keyword>